<dbReference type="PaxDb" id="7159-AAEL017477-PA"/>
<name>J9HGW1_AEDAE</name>
<evidence type="ECO:0000313" key="2">
    <source>
        <dbReference type="Proteomes" id="UP000682892"/>
    </source>
</evidence>
<dbReference type="AlphaFoldDB" id="J9HGW1"/>
<gene>
    <name evidence="1" type="ORF">AaeL_AAEL017477</name>
</gene>
<reference evidence="1" key="3">
    <citation type="submission" date="2012-09" db="EMBL/GenBank/DDBJ databases">
        <authorList>
            <consortium name="VectorBase"/>
        </authorList>
    </citation>
    <scope>NUCLEOTIDE SEQUENCE</scope>
    <source>
        <strain evidence="1">Liverpool</strain>
    </source>
</reference>
<proteinExistence type="predicted"/>
<sequence>MQKPDCVLVNRFRGDPVLVREGEFSAVSNTVLFLSELK</sequence>
<dbReference type="EMBL" id="CH478416">
    <property type="protein sequence ID" value="EJY58112.1"/>
    <property type="molecule type" value="Genomic_DNA"/>
</dbReference>
<accession>J9HGW1</accession>
<protein>
    <submittedName>
        <fullName evidence="1">AAEL017477-PA</fullName>
    </submittedName>
</protein>
<reference evidence="1" key="1">
    <citation type="submission" date="2005-10" db="EMBL/GenBank/DDBJ databases">
        <authorList>
            <person name="Loftus B.J."/>
            <person name="Nene V.M."/>
            <person name="Hannick L.I."/>
            <person name="Bidwell S."/>
            <person name="Haas B."/>
            <person name="Amedeo P."/>
            <person name="Orvis J."/>
            <person name="Wortman J.R."/>
            <person name="White O.R."/>
            <person name="Salzberg S."/>
            <person name="Shumway M."/>
            <person name="Koo H."/>
            <person name="Zhao Y."/>
            <person name="Holmes M."/>
            <person name="Miller J."/>
            <person name="Schatz M."/>
            <person name="Pop M."/>
            <person name="Pai G."/>
            <person name="Utterback T."/>
            <person name="Rogers Y.-H."/>
            <person name="Kravitz S."/>
            <person name="Fraser C.M."/>
        </authorList>
    </citation>
    <scope>NUCLEOTIDE SEQUENCE</scope>
    <source>
        <strain evidence="1">Liverpool</strain>
    </source>
</reference>
<evidence type="ECO:0000313" key="1">
    <source>
        <dbReference type="EMBL" id="EJY58112.1"/>
    </source>
</evidence>
<dbReference type="HOGENOM" id="CLU_3335928_0_0_1"/>
<dbReference type="Proteomes" id="UP000682892">
    <property type="component" value="Unassembled WGS sequence"/>
</dbReference>
<organism evidence="1 2">
    <name type="scientific">Aedes aegypti</name>
    <name type="common">Yellowfever mosquito</name>
    <name type="synonym">Culex aegypti</name>
    <dbReference type="NCBI Taxonomy" id="7159"/>
    <lineage>
        <taxon>Eukaryota</taxon>
        <taxon>Metazoa</taxon>
        <taxon>Ecdysozoa</taxon>
        <taxon>Arthropoda</taxon>
        <taxon>Hexapoda</taxon>
        <taxon>Insecta</taxon>
        <taxon>Pterygota</taxon>
        <taxon>Neoptera</taxon>
        <taxon>Endopterygota</taxon>
        <taxon>Diptera</taxon>
        <taxon>Nematocera</taxon>
        <taxon>Culicoidea</taxon>
        <taxon>Culicidae</taxon>
        <taxon>Culicinae</taxon>
        <taxon>Aedini</taxon>
        <taxon>Aedes</taxon>
        <taxon>Stegomyia</taxon>
    </lineage>
</organism>
<reference evidence="1" key="2">
    <citation type="journal article" date="2007" name="Science">
        <title>Genome sequence of Aedes aegypti, a major arbovirus vector.</title>
        <authorList>
            <person name="Nene V."/>
            <person name="Wortman J.R."/>
            <person name="Lawson D."/>
            <person name="Haas B."/>
            <person name="Kodira C."/>
            <person name="Tu Z.J."/>
            <person name="Loftus B."/>
            <person name="Xi Z."/>
            <person name="Megy K."/>
            <person name="Grabherr M."/>
            <person name="Ren Q."/>
            <person name="Zdobnov E.M."/>
            <person name="Lobo N.F."/>
            <person name="Campbell K.S."/>
            <person name="Brown S.E."/>
            <person name="Bonaldo M.F."/>
            <person name="Zhu J."/>
            <person name="Sinkins S.P."/>
            <person name="Hogenkamp D.G."/>
            <person name="Amedeo P."/>
            <person name="Arensburger P."/>
            <person name="Atkinson P.W."/>
            <person name="Bidwell S."/>
            <person name="Biedler J."/>
            <person name="Birney E."/>
            <person name="Bruggner R.V."/>
            <person name="Costas J."/>
            <person name="Coy M.R."/>
            <person name="Crabtree J."/>
            <person name="Crawford M."/>
            <person name="Debruyn B."/>
            <person name="Decaprio D."/>
            <person name="Eiglmeier K."/>
            <person name="Eisenstadt E."/>
            <person name="El-Dorry H."/>
            <person name="Gelbart W.M."/>
            <person name="Gomes S.L."/>
            <person name="Hammond M."/>
            <person name="Hannick L.I."/>
            <person name="Hogan J.R."/>
            <person name="Holmes M.H."/>
            <person name="Jaffe D."/>
            <person name="Johnston J.S."/>
            <person name="Kennedy R.C."/>
            <person name="Koo H."/>
            <person name="Kravitz S."/>
            <person name="Kriventseva E.V."/>
            <person name="Kulp D."/>
            <person name="Labutti K."/>
            <person name="Lee E."/>
            <person name="Li S."/>
            <person name="Lovin D.D."/>
            <person name="Mao C."/>
            <person name="Mauceli E."/>
            <person name="Menck C.F."/>
            <person name="Miller J.R."/>
            <person name="Montgomery P."/>
            <person name="Mori A."/>
            <person name="Nascimento A.L."/>
            <person name="Naveira H.F."/>
            <person name="Nusbaum C."/>
            <person name="O'leary S."/>
            <person name="Orvis J."/>
            <person name="Pertea M."/>
            <person name="Quesneville H."/>
            <person name="Reidenbach K.R."/>
            <person name="Rogers Y.H."/>
            <person name="Roth C.W."/>
            <person name="Schneider J.R."/>
            <person name="Schatz M."/>
            <person name="Shumway M."/>
            <person name="Stanke M."/>
            <person name="Stinson E.O."/>
            <person name="Tubio J.M."/>
            <person name="Vanzee J.P."/>
            <person name="Verjovski-Almeida S."/>
            <person name="Werner D."/>
            <person name="White O."/>
            <person name="Wyder S."/>
            <person name="Zeng Q."/>
            <person name="Zhao Q."/>
            <person name="Zhao Y."/>
            <person name="Hill C.A."/>
            <person name="Raikhel A.S."/>
            <person name="Soares M.B."/>
            <person name="Knudson D.L."/>
            <person name="Lee N.H."/>
            <person name="Galagan J."/>
            <person name="Salzberg S.L."/>
            <person name="Paulsen I.T."/>
            <person name="Dimopoulos G."/>
            <person name="Collins F.H."/>
            <person name="Birren B."/>
            <person name="Fraser-Liggett C.M."/>
            <person name="Severson D.W."/>
        </authorList>
    </citation>
    <scope>NUCLEOTIDE SEQUENCE [LARGE SCALE GENOMIC DNA]</scope>
    <source>
        <strain evidence="1">Liverpool</strain>
    </source>
</reference>